<sequence>QTAELCFKSVRTVKAWDAGKPIPPECKRLMRMYRRLELCHTNDWSGFKLVAGRLELPTGARVTPQQIITGIALLEIQSDLEIKTSSKLLDYARVIAKIM</sequence>
<reference evidence="1" key="1">
    <citation type="submission" date="2022-02" db="EMBL/GenBank/DDBJ databases">
        <title>Vibrio sp. nov., a new bacterium isolated from Bohai sea, China.</title>
        <authorList>
            <person name="Yuan Y."/>
        </authorList>
    </citation>
    <scope>NUCLEOTIDE SEQUENCE</scope>
    <source>
        <strain evidence="1">DBSS07</strain>
    </source>
</reference>
<feature type="non-terminal residue" evidence="1">
    <location>
        <position position="1"/>
    </location>
</feature>
<organism evidence="1 2">
    <name type="scientific">Vibrio paucivorans</name>
    <dbReference type="NCBI Taxonomy" id="2829489"/>
    <lineage>
        <taxon>Bacteria</taxon>
        <taxon>Pseudomonadati</taxon>
        <taxon>Pseudomonadota</taxon>
        <taxon>Gammaproteobacteria</taxon>
        <taxon>Vibrionales</taxon>
        <taxon>Vibrionaceae</taxon>
        <taxon>Vibrio</taxon>
    </lineage>
</organism>
<comment type="caution">
    <text evidence="1">The sequence shown here is derived from an EMBL/GenBank/DDBJ whole genome shotgun (WGS) entry which is preliminary data.</text>
</comment>
<accession>A0A9X3HUK5</accession>
<dbReference type="RefSeq" id="WP_265689746.1">
    <property type="nucleotide sequence ID" value="NZ_JAKRRX010000348.1"/>
</dbReference>
<keyword evidence="2" id="KW-1185">Reference proteome</keyword>
<evidence type="ECO:0000313" key="2">
    <source>
        <dbReference type="Proteomes" id="UP001155586"/>
    </source>
</evidence>
<dbReference type="AlphaFoldDB" id="A0A9X3HUK5"/>
<dbReference type="Proteomes" id="UP001155586">
    <property type="component" value="Unassembled WGS sequence"/>
</dbReference>
<proteinExistence type="predicted"/>
<gene>
    <name evidence="1" type="ORF">MD483_23065</name>
</gene>
<protein>
    <submittedName>
        <fullName evidence="1">Regulator</fullName>
    </submittedName>
</protein>
<name>A0A9X3HUK5_9VIBR</name>
<evidence type="ECO:0000313" key="1">
    <source>
        <dbReference type="EMBL" id="MCW8336688.1"/>
    </source>
</evidence>
<dbReference type="EMBL" id="JAKRRX010000348">
    <property type="protein sequence ID" value="MCW8336688.1"/>
    <property type="molecule type" value="Genomic_DNA"/>
</dbReference>